<name>A0A7S1S467_ALECA</name>
<dbReference type="EMBL" id="HBGE01102215">
    <property type="protein sequence ID" value="CAD9184132.1"/>
    <property type="molecule type" value="Transcribed_RNA"/>
</dbReference>
<evidence type="ECO:0000313" key="2">
    <source>
        <dbReference type="EMBL" id="CAD9184132.1"/>
    </source>
</evidence>
<reference evidence="2" key="1">
    <citation type="submission" date="2021-01" db="EMBL/GenBank/DDBJ databases">
        <authorList>
            <person name="Corre E."/>
            <person name="Pelletier E."/>
            <person name="Niang G."/>
            <person name="Scheremetjew M."/>
            <person name="Finn R."/>
            <person name="Kale V."/>
            <person name="Holt S."/>
            <person name="Cochrane G."/>
            <person name="Meng A."/>
            <person name="Brown T."/>
            <person name="Cohen L."/>
        </authorList>
    </citation>
    <scope>NUCLEOTIDE SEQUENCE</scope>
    <source>
        <strain evidence="2">OF101</strain>
    </source>
</reference>
<gene>
    <name evidence="2" type="ORF">ACAT0790_LOCUS60904</name>
</gene>
<feature type="region of interest" description="Disordered" evidence="1">
    <location>
        <begin position="1"/>
        <end position="83"/>
    </location>
</feature>
<accession>A0A7S1S467</accession>
<organism evidence="2">
    <name type="scientific">Alexandrium catenella</name>
    <name type="common">Red tide dinoflagellate</name>
    <name type="synonym">Gonyaulax catenella</name>
    <dbReference type="NCBI Taxonomy" id="2925"/>
    <lineage>
        <taxon>Eukaryota</taxon>
        <taxon>Sar</taxon>
        <taxon>Alveolata</taxon>
        <taxon>Dinophyceae</taxon>
        <taxon>Gonyaulacales</taxon>
        <taxon>Pyrocystaceae</taxon>
        <taxon>Alexandrium</taxon>
    </lineage>
</organism>
<dbReference type="AlphaFoldDB" id="A0A7S1S467"/>
<evidence type="ECO:0000256" key="1">
    <source>
        <dbReference type="SAM" id="MobiDB-lite"/>
    </source>
</evidence>
<protein>
    <submittedName>
        <fullName evidence="2">Uncharacterized protein</fullName>
    </submittedName>
</protein>
<feature type="compositionally biased region" description="Low complexity" evidence="1">
    <location>
        <begin position="1"/>
        <end position="16"/>
    </location>
</feature>
<sequence length="142" mass="15070">MAQGLRPAPCRAARGRPPSPASPPHDDAPGLPLRSRRLGAHRPLWMAAAAPEGQSPNGSPTARPQRESSKHSIIAGHSGRDVRVDSFGTSIEKGKKAHRCSFPDELNPTRSVEEKIEVTSYKGAIGWNGGVDSQPGCSCDVM</sequence>
<proteinExistence type="predicted"/>